<keyword evidence="2" id="KW-1185">Reference proteome</keyword>
<organism evidence="1 2">
    <name type="scientific">Xanthoceras sorbifolium</name>
    <dbReference type="NCBI Taxonomy" id="99658"/>
    <lineage>
        <taxon>Eukaryota</taxon>
        <taxon>Viridiplantae</taxon>
        <taxon>Streptophyta</taxon>
        <taxon>Embryophyta</taxon>
        <taxon>Tracheophyta</taxon>
        <taxon>Spermatophyta</taxon>
        <taxon>Magnoliopsida</taxon>
        <taxon>eudicotyledons</taxon>
        <taxon>Gunneridae</taxon>
        <taxon>Pentapetalae</taxon>
        <taxon>rosids</taxon>
        <taxon>malvids</taxon>
        <taxon>Sapindales</taxon>
        <taxon>Sapindaceae</taxon>
        <taxon>Xanthoceroideae</taxon>
        <taxon>Xanthoceras</taxon>
    </lineage>
</organism>
<reference evidence="1 2" key="1">
    <citation type="submission" date="2021-02" db="EMBL/GenBank/DDBJ databases">
        <title>Plant Genome Project.</title>
        <authorList>
            <person name="Zhang R.-G."/>
        </authorList>
    </citation>
    <scope>NUCLEOTIDE SEQUENCE [LARGE SCALE GENOMIC DNA]</scope>
    <source>
        <tissue evidence="1">Leaves</tissue>
    </source>
</reference>
<proteinExistence type="predicted"/>
<dbReference type="PANTHER" id="PTHR24299:SF59">
    <property type="entry name" value="CYTOCHROME P450 SUPERFAMILY PROTEIN"/>
    <property type="match status" value="1"/>
</dbReference>
<name>A0ABQ8H6N1_9ROSI</name>
<dbReference type="SUPFAM" id="SSF48264">
    <property type="entry name" value="Cytochrome P450"/>
    <property type="match status" value="1"/>
</dbReference>
<evidence type="ECO:0008006" key="3">
    <source>
        <dbReference type="Google" id="ProtNLM"/>
    </source>
</evidence>
<dbReference type="EMBL" id="JAFEMO010000013">
    <property type="protein sequence ID" value="KAH7549577.1"/>
    <property type="molecule type" value="Genomic_DNA"/>
</dbReference>
<accession>A0ABQ8H6N1</accession>
<dbReference type="InterPro" id="IPR002401">
    <property type="entry name" value="Cyt_P450_E_grp-I"/>
</dbReference>
<evidence type="ECO:0000313" key="2">
    <source>
        <dbReference type="Proteomes" id="UP000827721"/>
    </source>
</evidence>
<protein>
    <recommendedName>
        <fullName evidence="3">Cytochrome P450 76AD1-like protein</fullName>
    </recommendedName>
</protein>
<dbReference type="PRINTS" id="PR00463">
    <property type="entry name" value="EP450I"/>
</dbReference>
<dbReference type="InterPro" id="IPR001128">
    <property type="entry name" value="Cyt_P450"/>
</dbReference>
<comment type="caution">
    <text evidence="1">The sequence shown here is derived from an EMBL/GenBank/DDBJ whole genome shotgun (WGS) entry which is preliminary data.</text>
</comment>
<dbReference type="Pfam" id="PF00067">
    <property type="entry name" value="p450"/>
    <property type="match status" value="1"/>
</dbReference>
<gene>
    <name evidence="1" type="ORF">JRO89_XS13G0051900</name>
</gene>
<dbReference type="Proteomes" id="UP000827721">
    <property type="component" value="Unassembled WGS sequence"/>
</dbReference>
<evidence type="ECO:0000313" key="1">
    <source>
        <dbReference type="EMBL" id="KAH7549577.1"/>
    </source>
</evidence>
<sequence length="241" mass="26983">MDYLLLLLALSFVLACIHFLTKSLFGLVNLPPGPLPFPVIGNILELGSKPHQALANLSKRYGPIMSLKLGSITTVVISSPHLAKQALTIHDQALSSRTIPNSFQGLDYHENSMAWLPVSAPWRNLRKVCATQIFNAQRLDVTKALRGEKVQELLDYVHRSCIHSSAVDIGQATLTTVLNLISNTFFSIDLAHYLICLKILTTLFTLLWEKLECLISQTISQSFDQSTHKAFENEQRLFLRN</sequence>
<dbReference type="Gene3D" id="1.10.630.10">
    <property type="entry name" value="Cytochrome P450"/>
    <property type="match status" value="1"/>
</dbReference>
<dbReference type="InterPro" id="IPR036396">
    <property type="entry name" value="Cyt_P450_sf"/>
</dbReference>
<dbReference type="PANTHER" id="PTHR24299">
    <property type="entry name" value="CYTOCHROME P450 FAMILY 1"/>
    <property type="match status" value="1"/>
</dbReference>